<dbReference type="InterPro" id="IPR002545">
    <property type="entry name" value="CheW-lke_dom"/>
</dbReference>
<gene>
    <name evidence="2" type="ORF">HG543_28890</name>
</gene>
<dbReference type="InterPro" id="IPR036061">
    <property type="entry name" value="CheW-like_dom_sf"/>
</dbReference>
<keyword evidence="3" id="KW-1185">Reference proteome</keyword>
<accession>A0A848LMB0</accession>
<dbReference type="EMBL" id="JABBJJ010000157">
    <property type="protein sequence ID" value="NMO18851.1"/>
    <property type="molecule type" value="Genomic_DNA"/>
</dbReference>
<dbReference type="SMART" id="SM00260">
    <property type="entry name" value="CheW"/>
    <property type="match status" value="1"/>
</dbReference>
<sequence length="170" mass="17856">MMNAGTQVRAEPYLHFVVGGEHYAAPSARVAEVVPEAHVEPVRDAPPHVRGVLVQEGHPVPVVDLSRLLGQALRTVKARPTVVVAQVQCCGEPLRLGLAVDGVGGPLELSSRDVVPAPSFGAAVPVDFLVGMGRHGEGLVLLMDVERVLSEPQLHTALKLVSGSGPSHRS</sequence>
<dbReference type="Proteomes" id="UP000518300">
    <property type="component" value="Unassembled WGS sequence"/>
</dbReference>
<dbReference type="GO" id="GO:0006935">
    <property type="term" value="P:chemotaxis"/>
    <property type="evidence" value="ECO:0007669"/>
    <property type="project" value="InterPro"/>
</dbReference>
<dbReference type="InterPro" id="IPR039315">
    <property type="entry name" value="CheW"/>
</dbReference>
<name>A0A848LMB0_9BACT</name>
<dbReference type="Pfam" id="PF01584">
    <property type="entry name" value="CheW"/>
    <property type="match status" value="1"/>
</dbReference>
<proteinExistence type="predicted"/>
<dbReference type="Gene3D" id="2.30.30.40">
    <property type="entry name" value="SH3 Domains"/>
    <property type="match status" value="1"/>
</dbReference>
<dbReference type="RefSeq" id="WP_169348113.1">
    <property type="nucleotide sequence ID" value="NZ_JABBJJ010000157.1"/>
</dbReference>
<organism evidence="2 3">
    <name type="scientific">Pyxidicoccus fallax</name>
    <dbReference type="NCBI Taxonomy" id="394095"/>
    <lineage>
        <taxon>Bacteria</taxon>
        <taxon>Pseudomonadati</taxon>
        <taxon>Myxococcota</taxon>
        <taxon>Myxococcia</taxon>
        <taxon>Myxococcales</taxon>
        <taxon>Cystobacterineae</taxon>
        <taxon>Myxococcaceae</taxon>
        <taxon>Pyxidicoccus</taxon>
    </lineage>
</organism>
<dbReference type="PROSITE" id="PS50851">
    <property type="entry name" value="CHEW"/>
    <property type="match status" value="1"/>
</dbReference>
<dbReference type="SUPFAM" id="SSF50341">
    <property type="entry name" value="CheW-like"/>
    <property type="match status" value="1"/>
</dbReference>
<comment type="caution">
    <text evidence="2">The sequence shown here is derived from an EMBL/GenBank/DDBJ whole genome shotgun (WGS) entry which is preliminary data.</text>
</comment>
<dbReference type="PANTHER" id="PTHR22617">
    <property type="entry name" value="CHEMOTAXIS SENSOR HISTIDINE KINASE-RELATED"/>
    <property type="match status" value="1"/>
</dbReference>
<evidence type="ECO:0000259" key="1">
    <source>
        <dbReference type="PROSITE" id="PS50851"/>
    </source>
</evidence>
<reference evidence="2 3" key="1">
    <citation type="submission" date="2020-04" db="EMBL/GenBank/DDBJ databases">
        <title>Draft genome of Pyxidicoccus fallax type strain.</title>
        <authorList>
            <person name="Whitworth D.E."/>
        </authorList>
    </citation>
    <scope>NUCLEOTIDE SEQUENCE [LARGE SCALE GENOMIC DNA]</scope>
    <source>
        <strain evidence="2 3">DSM 14698</strain>
    </source>
</reference>
<protein>
    <submittedName>
        <fullName evidence="2">Purine-binding chemotaxis protein CheW</fullName>
    </submittedName>
</protein>
<dbReference type="GO" id="GO:0007165">
    <property type="term" value="P:signal transduction"/>
    <property type="evidence" value="ECO:0007669"/>
    <property type="project" value="InterPro"/>
</dbReference>
<evidence type="ECO:0000313" key="3">
    <source>
        <dbReference type="Proteomes" id="UP000518300"/>
    </source>
</evidence>
<dbReference type="PANTHER" id="PTHR22617:SF23">
    <property type="entry name" value="CHEMOTAXIS PROTEIN CHEW"/>
    <property type="match status" value="1"/>
</dbReference>
<dbReference type="GO" id="GO:0005829">
    <property type="term" value="C:cytosol"/>
    <property type="evidence" value="ECO:0007669"/>
    <property type="project" value="TreeGrafter"/>
</dbReference>
<evidence type="ECO:0000313" key="2">
    <source>
        <dbReference type="EMBL" id="NMO18851.1"/>
    </source>
</evidence>
<dbReference type="AlphaFoldDB" id="A0A848LMB0"/>
<dbReference type="Gene3D" id="2.40.50.180">
    <property type="entry name" value="CheA-289, Domain 4"/>
    <property type="match status" value="1"/>
</dbReference>
<feature type="domain" description="CheW-like" evidence="1">
    <location>
        <begin position="10"/>
        <end position="154"/>
    </location>
</feature>